<keyword evidence="3 8" id="KW-0479">Metal-binding</keyword>
<dbReference type="Gene3D" id="3.40.1440.60">
    <property type="entry name" value="PriA, 3(prime) DNA-binding domain"/>
    <property type="match status" value="1"/>
</dbReference>
<feature type="binding site" evidence="8">
    <location>
        <position position="419"/>
    </location>
    <ligand>
        <name>Zn(2+)</name>
        <dbReference type="ChEBI" id="CHEBI:29105"/>
        <label>1</label>
    </ligand>
</feature>
<keyword evidence="5 8" id="KW-0862">Zinc</keyword>
<feature type="binding site" evidence="8">
    <location>
        <position position="460"/>
    </location>
    <ligand>
        <name>Zn(2+)</name>
        <dbReference type="ChEBI" id="CHEBI:29105"/>
        <label>1</label>
    </ligand>
</feature>
<feature type="region of interest" description="Disordered" evidence="9">
    <location>
        <begin position="636"/>
        <end position="658"/>
    </location>
</feature>
<organism evidence="11 12">
    <name type="scientific">Intrasporangium calvum</name>
    <dbReference type="NCBI Taxonomy" id="53358"/>
    <lineage>
        <taxon>Bacteria</taxon>
        <taxon>Bacillati</taxon>
        <taxon>Actinomycetota</taxon>
        <taxon>Actinomycetes</taxon>
        <taxon>Micrococcales</taxon>
        <taxon>Intrasporangiaceae</taxon>
        <taxon>Intrasporangium</taxon>
    </lineage>
</organism>
<evidence type="ECO:0000313" key="12">
    <source>
        <dbReference type="Proteomes" id="UP001150259"/>
    </source>
</evidence>
<evidence type="ECO:0000256" key="2">
    <source>
        <dbReference type="ARBA" id="ARBA00022705"/>
    </source>
</evidence>
<evidence type="ECO:0000256" key="1">
    <source>
        <dbReference type="ARBA" id="ARBA00022515"/>
    </source>
</evidence>
<comment type="caution">
    <text evidence="11">The sequence shown here is derived from an EMBL/GenBank/DDBJ whole genome shotgun (WGS) entry which is preliminary data.</text>
</comment>
<keyword evidence="4 8" id="KW-0547">Nucleotide-binding</keyword>
<feature type="binding site" evidence="8">
    <location>
        <position position="457"/>
    </location>
    <ligand>
        <name>Zn(2+)</name>
        <dbReference type="ChEBI" id="CHEBI:29105"/>
        <label>1</label>
    </ligand>
</feature>
<feature type="region of interest" description="Disordered" evidence="9">
    <location>
        <begin position="132"/>
        <end position="162"/>
    </location>
</feature>
<feature type="region of interest" description="Disordered" evidence="9">
    <location>
        <begin position="1"/>
        <end position="20"/>
    </location>
</feature>
<proteinExistence type="inferred from homology"/>
<comment type="function">
    <text evidence="8">Initiates the restart of stalled replication forks, which reloads the replicative helicase on sites other than the origin of replication. Recognizes and binds to abandoned replication forks and remodels them to uncover a helicase loading site. Promotes assembly of the primosome at these replication forks.</text>
</comment>
<feature type="binding site" evidence="8">
    <location>
        <position position="446"/>
    </location>
    <ligand>
        <name>Zn(2+)</name>
        <dbReference type="ChEBI" id="CHEBI:29105"/>
        <label>2</label>
    </ligand>
</feature>
<evidence type="ECO:0000256" key="7">
    <source>
        <dbReference type="ARBA" id="ARBA00023125"/>
    </source>
</evidence>
<dbReference type="PANTHER" id="PTHR30580:SF0">
    <property type="entry name" value="PRIMOSOMAL PROTEIN N"/>
    <property type="match status" value="1"/>
</dbReference>
<feature type="binding site" evidence="8">
    <location>
        <position position="425"/>
    </location>
    <ligand>
        <name>Zn(2+)</name>
        <dbReference type="ChEBI" id="CHEBI:29105"/>
        <label>2</label>
    </ligand>
</feature>
<evidence type="ECO:0000313" key="11">
    <source>
        <dbReference type="EMBL" id="MDC5695915.1"/>
    </source>
</evidence>
<protein>
    <recommendedName>
        <fullName evidence="8">Probable replication restart protein PriA</fullName>
    </recommendedName>
    <alternativeName>
        <fullName evidence="8">Putative ATP-dependent DNA helicase PriA</fullName>
    </alternativeName>
</protein>
<dbReference type="Gene3D" id="3.40.50.300">
    <property type="entry name" value="P-loop containing nucleotide triphosphate hydrolases"/>
    <property type="match status" value="1"/>
</dbReference>
<keyword evidence="2 8" id="KW-0235">DNA replication</keyword>
<dbReference type="PANTHER" id="PTHR30580">
    <property type="entry name" value="PRIMOSOMAL PROTEIN N"/>
    <property type="match status" value="1"/>
</dbReference>
<gene>
    <name evidence="8" type="primary">priA</name>
    <name evidence="11" type="ORF">OO014_01490</name>
</gene>
<dbReference type="Proteomes" id="UP001150259">
    <property type="component" value="Unassembled WGS sequence"/>
</dbReference>
<evidence type="ECO:0000256" key="8">
    <source>
        <dbReference type="HAMAP-Rule" id="MF_00983"/>
    </source>
</evidence>
<feature type="binding site" evidence="8">
    <location>
        <position position="428"/>
    </location>
    <ligand>
        <name>Zn(2+)</name>
        <dbReference type="ChEBI" id="CHEBI:29105"/>
        <label>2</label>
    </ligand>
</feature>
<dbReference type="InterPro" id="IPR005259">
    <property type="entry name" value="PriA"/>
</dbReference>
<keyword evidence="7 8" id="KW-0238">DNA-binding</keyword>
<name>A0ABT5GCA5_9MICO</name>
<dbReference type="HAMAP" id="MF_00983">
    <property type="entry name" value="PriA"/>
    <property type="match status" value="1"/>
</dbReference>
<dbReference type="EMBL" id="JAPFQL010000003">
    <property type="protein sequence ID" value="MDC5695915.1"/>
    <property type="molecule type" value="Genomic_DNA"/>
</dbReference>
<sequence>MGDGVAEVTDGVGLSPEGSLSGRPVAGVVVETPLAHLDRVFEYAVPEELSADAVPGARVRVRFAGRDLEGFVVERRAEADHEGRLSPLRKVVSPEPVLTPELLALCRAVADRYAGTLSDVLRLAVPKRHATAERNLPLQPAADAASEAGGGPTPVDPGAPAPGSVVGPWSAYPAGPAWLRRVAEGQAPAAAWTALPSQPAEADWPEAYALAVAAALGGGRGAVVVLPDHRDVDRLDAALTRVLGRGRHVRLTADQGPQARYTAWLKVLRGHVKVAIGTRAAAFAPVRDLGLVAWWDDGDDLLAEPRAPYHHVGVVLSLRAEQCGAALLTGGFVRGLRVQAEVEAGRVVPVTAEADVVRATAPRVVIAGEGADEERDGPAARAHLPSRAWRVAKDALRDGPVLLQVPRRGYLPALSCGECRTPVRCLRCQGPVAVGASGSPPRCRWCGSGLGAGGFECRSCGSRRLRAVVTGAGRTAEEIGRSLPGHPVHTSRAGQVLSGVGSEPALVIATPGAEPVAEGGYAAVLLLDAWASLDLPVLDAPLESLRRWAAAAALVRPGRTVVLAGVPHGVTLPAIEALVRWDPGWLAARELAERRELGLPPAVRMAQVVGSREAVEGALSQLDVPPRAQVLGPMPLDSWRPSRSGAGAGDAGESPPSWHALVRAPLDATDELTRALIALRAFRSARKETAAVTVRVDPLDQW</sequence>
<keyword evidence="6 8" id="KW-0067">ATP-binding</keyword>
<evidence type="ECO:0000256" key="5">
    <source>
        <dbReference type="ARBA" id="ARBA00022833"/>
    </source>
</evidence>
<dbReference type="RefSeq" id="WP_272460459.1">
    <property type="nucleotide sequence ID" value="NZ_JAPFQL010000003.1"/>
</dbReference>
<reference evidence="11 12" key="1">
    <citation type="submission" date="2022-11" db="EMBL/GenBank/DDBJ databases">
        <title>Anaerobic phenanthrene biodegradation by a DNRA strain PheN6.</title>
        <authorList>
            <person name="Zhang Z."/>
        </authorList>
    </citation>
    <scope>NUCLEOTIDE SEQUENCE [LARGE SCALE GENOMIC DNA]</scope>
    <source>
        <strain evidence="11 12">PheN6</strain>
    </source>
</reference>
<keyword evidence="12" id="KW-1185">Reference proteome</keyword>
<comment type="subunit">
    <text evidence="8">Component of the replication restart primosome.</text>
</comment>
<dbReference type="InterPro" id="IPR042115">
    <property type="entry name" value="PriA_3primeBD_sf"/>
</dbReference>
<feature type="domain" description="Primosomal protein N' 3' DNA-binding" evidence="10">
    <location>
        <begin position="28"/>
        <end position="126"/>
    </location>
</feature>
<evidence type="ECO:0000256" key="6">
    <source>
        <dbReference type="ARBA" id="ARBA00022840"/>
    </source>
</evidence>
<evidence type="ECO:0000256" key="4">
    <source>
        <dbReference type="ARBA" id="ARBA00022741"/>
    </source>
</evidence>
<keyword evidence="1 8" id="KW-0639">Primosome</keyword>
<dbReference type="InterPro" id="IPR041222">
    <property type="entry name" value="PriA_3primeBD"/>
</dbReference>
<feature type="binding site" evidence="8">
    <location>
        <position position="443"/>
    </location>
    <ligand>
        <name>Zn(2+)</name>
        <dbReference type="ChEBI" id="CHEBI:29105"/>
        <label>2</label>
    </ligand>
</feature>
<dbReference type="Pfam" id="PF17764">
    <property type="entry name" value="PriA_3primeBD"/>
    <property type="match status" value="1"/>
</dbReference>
<evidence type="ECO:0000259" key="10">
    <source>
        <dbReference type="Pfam" id="PF17764"/>
    </source>
</evidence>
<evidence type="ECO:0000256" key="3">
    <source>
        <dbReference type="ARBA" id="ARBA00022723"/>
    </source>
</evidence>
<comment type="similarity">
    <text evidence="8">Belongs to the helicase family. PriA subfamily.</text>
</comment>
<feature type="binding site" evidence="8">
    <location>
        <position position="416"/>
    </location>
    <ligand>
        <name>Zn(2+)</name>
        <dbReference type="ChEBI" id="CHEBI:29105"/>
        <label>1</label>
    </ligand>
</feature>
<comment type="caution">
    <text evidence="8">As this protein does not have any detectable helicase domains, it probably does not have helicase activity.</text>
</comment>
<evidence type="ECO:0000256" key="9">
    <source>
        <dbReference type="SAM" id="MobiDB-lite"/>
    </source>
</evidence>
<accession>A0ABT5GCA5</accession>
<dbReference type="InterPro" id="IPR027417">
    <property type="entry name" value="P-loop_NTPase"/>
</dbReference>
<comment type="cofactor">
    <cofactor evidence="8">
        <name>Zn(2+)</name>
        <dbReference type="ChEBI" id="CHEBI:29105"/>
    </cofactor>
    <text evidence="8">Binds 2 zinc ions per subunit.</text>
</comment>